<evidence type="ECO:0000313" key="1">
    <source>
        <dbReference type="EMBL" id="EUC41427.1"/>
    </source>
</evidence>
<dbReference type="EMBL" id="KI964103">
    <property type="protein sequence ID" value="EUC41427.1"/>
    <property type="molecule type" value="Genomic_DNA"/>
</dbReference>
<dbReference type="KEGG" id="bor:COCMIDRAFT_106180"/>
<dbReference type="OrthoDB" id="10294718at2759"/>
<dbReference type="RefSeq" id="XP_007692055.1">
    <property type="nucleotide sequence ID" value="XM_007693865.1"/>
</dbReference>
<gene>
    <name evidence="1" type="ORF">COCMIDRAFT_106180</name>
</gene>
<organism evidence="1 2">
    <name type="scientific">Bipolaris oryzae ATCC 44560</name>
    <dbReference type="NCBI Taxonomy" id="930090"/>
    <lineage>
        <taxon>Eukaryota</taxon>
        <taxon>Fungi</taxon>
        <taxon>Dikarya</taxon>
        <taxon>Ascomycota</taxon>
        <taxon>Pezizomycotina</taxon>
        <taxon>Dothideomycetes</taxon>
        <taxon>Pleosporomycetidae</taxon>
        <taxon>Pleosporales</taxon>
        <taxon>Pleosporineae</taxon>
        <taxon>Pleosporaceae</taxon>
        <taxon>Bipolaris</taxon>
    </lineage>
</organism>
<reference evidence="1 2" key="1">
    <citation type="journal article" date="2013" name="PLoS Genet.">
        <title>Comparative genome structure, secondary metabolite, and effector coding capacity across Cochliobolus pathogens.</title>
        <authorList>
            <person name="Condon B.J."/>
            <person name="Leng Y."/>
            <person name="Wu D."/>
            <person name="Bushley K.E."/>
            <person name="Ohm R.A."/>
            <person name="Otillar R."/>
            <person name="Martin J."/>
            <person name="Schackwitz W."/>
            <person name="Grimwood J."/>
            <person name="MohdZainudin N."/>
            <person name="Xue C."/>
            <person name="Wang R."/>
            <person name="Manning V.A."/>
            <person name="Dhillon B."/>
            <person name="Tu Z.J."/>
            <person name="Steffenson B.J."/>
            <person name="Salamov A."/>
            <person name="Sun H."/>
            <person name="Lowry S."/>
            <person name="LaButti K."/>
            <person name="Han J."/>
            <person name="Copeland A."/>
            <person name="Lindquist E."/>
            <person name="Barry K."/>
            <person name="Schmutz J."/>
            <person name="Baker S.E."/>
            <person name="Ciuffetti L.M."/>
            <person name="Grigoriev I.V."/>
            <person name="Zhong S."/>
            <person name="Turgeon B.G."/>
        </authorList>
    </citation>
    <scope>NUCLEOTIDE SEQUENCE [LARGE SCALE GENOMIC DNA]</scope>
    <source>
        <strain evidence="1 2">ATCC 44560</strain>
    </source>
</reference>
<sequence length="53" mass="6090">MEALDTPVLQPLLTSHHPLTSFPKASMGVRHVLNDWTRVYFSITKVWTLPFIP</sequence>
<name>W6YPW6_COCMI</name>
<protein>
    <submittedName>
        <fullName evidence="1">Uncharacterized protein</fullName>
    </submittedName>
</protein>
<proteinExistence type="predicted"/>
<evidence type="ECO:0000313" key="2">
    <source>
        <dbReference type="Proteomes" id="UP000054032"/>
    </source>
</evidence>
<keyword evidence="2" id="KW-1185">Reference proteome</keyword>
<dbReference type="Proteomes" id="UP000054032">
    <property type="component" value="Unassembled WGS sequence"/>
</dbReference>
<accession>W6YPW6</accession>
<dbReference type="AlphaFoldDB" id="W6YPW6"/>
<dbReference type="HOGENOM" id="CLU_3068297_0_0_1"/>
<dbReference type="GeneID" id="19118815"/>